<evidence type="ECO:0000256" key="3">
    <source>
        <dbReference type="ARBA" id="ARBA00022741"/>
    </source>
</evidence>
<feature type="domain" description="Hexokinase N-terminal" evidence="7">
    <location>
        <begin position="78"/>
        <end position="261"/>
    </location>
</feature>
<evidence type="ECO:0000256" key="4">
    <source>
        <dbReference type="ARBA" id="ARBA00022777"/>
    </source>
</evidence>
<comment type="caution">
    <text evidence="9">The sequence shown here is derived from an EMBL/GenBank/DDBJ whole genome shotgun (WGS) entry which is preliminary data.</text>
</comment>
<gene>
    <name evidence="9" type="ORF">C6P40_003125</name>
</gene>
<feature type="domain" description="Hexokinase C-terminal" evidence="8">
    <location>
        <begin position="266"/>
        <end position="518"/>
    </location>
</feature>
<dbReference type="Gene3D" id="3.30.420.40">
    <property type="match status" value="1"/>
</dbReference>
<comment type="similarity">
    <text evidence="1 6">Belongs to the hexokinase family.</text>
</comment>
<evidence type="ECO:0000259" key="7">
    <source>
        <dbReference type="Pfam" id="PF00349"/>
    </source>
</evidence>
<dbReference type="Gene3D" id="3.40.367.20">
    <property type="match status" value="1"/>
</dbReference>
<keyword evidence="3 6" id="KW-0547">Nucleotide-binding</keyword>
<dbReference type="InterPro" id="IPR018181">
    <property type="entry name" value="Heat_shock_70_CS"/>
</dbReference>
<organism evidence="9 10">
    <name type="scientific">Pichia californica</name>
    <dbReference type="NCBI Taxonomy" id="460514"/>
    <lineage>
        <taxon>Eukaryota</taxon>
        <taxon>Fungi</taxon>
        <taxon>Dikarya</taxon>
        <taxon>Ascomycota</taxon>
        <taxon>Saccharomycotina</taxon>
        <taxon>Pichiomycetes</taxon>
        <taxon>Pichiales</taxon>
        <taxon>Pichiaceae</taxon>
        <taxon>Pichia</taxon>
    </lineage>
</organism>
<dbReference type="GO" id="GO:0006096">
    <property type="term" value="P:glycolytic process"/>
    <property type="evidence" value="ECO:0007669"/>
    <property type="project" value="UniProtKB-KW"/>
</dbReference>
<dbReference type="PANTHER" id="PTHR19443">
    <property type="entry name" value="HEXOKINASE"/>
    <property type="match status" value="1"/>
</dbReference>
<keyword evidence="6" id="KW-0324">Glycolysis</keyword>
<dbReference type="GO" id="GO:0001678">
    <property type="term" value="P:intracellular glucose homeostasis"/>
    <property type="evidence" value="ECO:0007669"/>
    <property type="project" value="InterPro"/>
</dbReference>
<dbReference type="InterPro" id="IPR001312">
    <property type="entry name" value="Hexokinase"/>
</dbReference>
<dbReference type="OrthoDB" id="419537at2759"/>
<evidence type="ECO:0000313" key="10">
    <source>
        <dbReference type="Proteomes" id="UP000697127"/>
    </source>
</evidence>
<evidence type="ECO:0000256" key="1">
    <source>
        <dbReference type="ARBA" id="ARBA00009225"/>
    </source>
</evidence>
<dbReference type="GO" id="GO:0019158">
    <property type="term" value="F:mannokinase activity"/>
    <property type="evidence" value="ECO:0007669"/>
    <property type="project" value="TreeGrafter"/>
</dbReference>
<protein>
    <recommendedName>
        <fullName evidence="6">Phosphotransferase</fullName>
        <ecNumber evidence="6">2.7.1.-</ecNumber>
    </recommendedName>
</protein>
<dbReference type="PANTHER" id="PTHR19443:SF24">
    <property type="entry name" value="PHOSPHOTRANSFERASE"/>
    <property type="match status" value="1"/>
</dbReference>
<keyword evidence="4 6" id="KW-0418">Kinase</keyword>
<dbReference type="Pfam" id="PF00349">
    <property type="entry name" value="Hexokinase_1"/>
    <property type="match status" value="1"/>
</dbReference>
<dbReference type="EMBL" id="PUHW01000345">
    <property type="protein sequence ID" value="KAG0686947.1"/>
    <property type="molecule type" value="Genomic_DNA"/>
</dbReference>
<dbReference type="Proteomes" id="UP000697127">
    <property type="component" value="Unassembled WGS sequence"/>
</dbReference>
<dbReference type="GO" id="GO:0005739">
    <property type="term" value="C:mitochondrion"/>
    <property type="evidence" value="ECO:0007669"/>
    <property type="project" value="TreeGrafter"/>
</dbReference>
<dbReference type="PROSITE" id="PS00329">
    <property type="entry name" value="HSP70_2"/>
    <property type="match status" value="1"/>
</dbReference>
<keyword evidence="10" id="KW-1185">Reference proteome</keyword>
<dbReference type="GO" id="GO:0005829">
    <property type="term" value="C:cytosol"/>
    <property type="evidence" value="ECO:0007669"/>
    <property type="project" value="TreeGrafter"/>
</dbReference>
<sequence>MMIKRKNTFKFRSDQNTSKFQDFISMPISLDSIKSHSVFTRAISLSDSTFNESLIPYDIHLQNSINEYLNIDKIESDFDLITDKFEESIYEAIEKSKNCMIPCFNVACDKSIQPNGSFAVIDIGGSTLRVSVVKFLENNKANCLVNNSWTIEDGNKHLDRSFFKWIAKNFKSIIHKDLISELTNEKGYIKLGITWSFPIIQNESSNRGIVSDLGKGFSISDEFRGKDLKDIFEDCFQDNDIPIEIYAIVNDSTSVFVTGSYFNNSKLGLVQGTGINSSFLIEPSLLGNEKKKLLPSVMNDGSKLLINSESSFLGYHLNDYICSADRRMNMIWDLMSYDDITPPHLTTDAYGVFQPLEIITSGRYIPEIIRRIFVGILESDDDVVITESNEYSLTAEFLAGLSECSDLSKFRNELEELIGVENIKLEDLNTLKIITETVIYRASIILSSYIIALVRVTKFTHLENLEISVVGSMLQYFPDYKETVLDILEVESQDGKLPIISFDFIKDSSIYGASIAAFVNESKTMLYN</sequence>
<accession>A0A9P6WIW9</accession>
<evidence type="ECO:0000256" key="6">
    <source>
        <dbReference type="RuleBase" id="RU362007"/>
    </source>
</evidence>
<dbReference type="GO" id="GO:0005524">
    <property type="term" value="F:ATP binding"/>
    <property type="evidence" value="ECO:0007669"/>
    <property type="project" value="UniProtKB-UniRule"/>
</dbReference>
<keyword evidence="2 6" id="KW-0808">Transferase</keyword>
<dbReference type="GO" id="GO:0005536">
    <property type="term" value="F:D-glucose binding"/>
    <property type="evidence" value="ECO:0007669"/>
    <property type="project" value="InterPro"/>
</dbReference>
<dbReference type="GO" id="GO:0006013">
    <property type="term" value="P:mannose metabolic process"/>
    <property type="evidence" value="ECO:0007669"/>
    <property type="project" value="TreeGrafter"/>
</dbReference>
<proteinExistence type="inferred from homology"/>
<dbReference type="GO" id="GO:0006006">
    <property type="term" value="P:glucose metabolic process"/>
    <property type="evidence" value="ECO:0007669"/>
    <property type="project" value="TreeGrafter"/>
</dbReference>
<dbReference type="Pfam" id="PF03727">
    <property type="entry name" value="Hexokinase_2"/>
    <property type="match status" value="1"/>
</dbReference>
<evidence type="ECO:0000313" key="9">
    <source>
        <dbReference type="EMBL" id="KAG0686947.1"/>
    </source>
</evidence>
<dbReference type="PRINTS" id="PR00475">
    <property type="entry name" value="HEXOKINASE"/>
</dbReference>
<dbReference type="CDD" id="cd24000">
    <property type="entry name" value="ASKHA_NBD_HK"/>
    <property type="match status" value="1"/>
</dbReference>
<evidence type="ECO:0000256" key="2">
    <source>
        <dbReference type="ARBA" id="ARBA00022679"/>
    </source>
</evidence>
<dbReference type="SUPFAM" id="SSF53067">
    <property type="entry name" value="Actin-like ATPase domain"/>
    <property type="match status" value="2"/>
</dbReference>
<dbReference type="AlphaFoldDB" id="A0A9P6WIW9"/>
<dbReference type="PROSITE" id="PS51748">
    <property type="entry name" value="HEXOKINASE_2"/>
    <property type="match status" value="1"/>
</dbReference>
<dbReference type="InterPro" id="IPR022673">
    <property type="entry name" value="Hexokinase_C"/>
</dbReference>
<dbReference type="GO" id="GO:0004340">
    <property type="term" value="F:glucokinase activity"/>
    <property type="evidence" value="ECO:0007669"/>
    <property type="project" value="TreeGrafter"/>
</dbReference>
<keyword evidence="5 6" id="KW-0067">ATP-binding</keyword>
<reference evidence="9" key="1">
    <citation type="submission" date="2020-11" db="EMBL/GenBank/DDBJ databases">
        <title>Kefir isolates.</title>
        <authorList>
            <person name="Marcisauskas S."/>
            <person name="Kim Y."/>
            <person name="Blasche S."/>
        </authorList>
    </citation>
    <scope>NUCLEOTIDE SEQUENCE</scope>
    <source>
        <strain evidence="9">Olga-1</strain>
    </source>
</reference>
<dbReference type="InterPro" id="IPR022672">
    <property type="entry name" value="Hexokinase_N"/>
</dbReference>
<evidence type="ECO:0000259" key="8">
    <source>
        <dbReference type="Pfam" id="PF03727"/>
    </source>
</evidence>
<dbReference type="EC" id="2.7.1.-" evidence="6"/>
<dbReference type="GO" id="GO:0008865">
    <property type="term" value="F:fructokinase activity"/>
    <property type="evidence" value="ECO:0007669"/>
    <property type="project" value="TreeGrafter"/>
</dbReference>
<dbReference type="InterPro" id="IPR043129">
    <property type="entry name" value="ATPase_NBD"/>
</dbReference>
<evidence type="ECO:0000256" key="5">
    <source>
        <dbReference type="ARBA" id="ARBA00022840"/>
    </source>
</evidence>
<name>A0A9P6WIW9_9ASCO</name>